<dbReference type="RefSeq" id="WP_176009255.1">
    <property type="nucleotide sequence ID" value="NZ_CP041372.2"/>
</dbReference>
<dbReference type="Proteomes" id="UP000318138">
    <property type="component" value="Chromosome"/>
</dbReference>
<protein>
    <submittedName>
        <fullName evidence="1">Uncharacterized protein</fullName>
    </submittedName>
</protein>
<dbReference type="KEGG" id="psua:FLK61_31400"/>
<accession>A0A859FDC8</accession>
<dbReference type="AlphaFoldDB" id="A0A859FDC8"/>
<proteinExistence type="predicted"/>
<keyword evidence="2" id="KW-1185">Reference proteome</keyword>
<evidence type="ECO:0000313" key="1">
    <source>
        <dbReference type="EMBL" id="QKS71219.1"/>
    </source>
</evidence>
<name>A0A859FDC8_9BACI</name>
<gene>
    <name evidence="1" type="ORF">FLK61_31400</name>
</gene>
<reference evidence="2" key="1">
    <citation type="submission" date="2019-07" db="EMBL/GenBank/DDBJ databases">
        <title>Bacillus alkalisoli sp. nov. isolated from saline soil.</title>
        <authorList>
            <person name="Sun J.-Q."/>
            <person name="Xu L."/>
        </authorList>
    </citation>
    <scope>NUCLEOTIDE SEQUENCE [LARGE SCALE GENOMIC DNA]</scope>
    <source>
        <strain evidence="2">M4U3P1</strain>
    </source>
</reference>
<organism evidence="1 2">
    <name type="scientific">Paenalkalicoccus suaedae</name>
    <dbReference type="NCBI Taxonomy" id="2592382"/>
    <lineage>
        <taxon>Bacteria</taxon>
        <taxon>Bacillati</taxon>
        <taxon>Bacillota</taxon>
        <taxon>Bacilli</taxon>
        <taxon>Bacillales</taxon>
        <taxon>Bacillaceae</taxon>
        <taxon>Paenalkalicoccus</taxon>
    </lineage>
</organism>
<sequence>MDRKTMLISILLDSDISDAERDDAAIDLGFISNDDQVEKALLQVANDNHTDDMIKASCGESLAQIWLNEKIVDGEKIYLLKGIAFEEAFALMRKEKENDSAL</sequence>
<evidence type="ECO:0000313" key="2">
    <source>
        <dbReference type="Proteomes" id="UP000318138"/>
    </source>
</evidence>
<dbReference type="EMBL" id="CP041372">
    <property type="protein sequence ID" value="QKS71219.1"/>
    <property type="molecule type" value="Genomic_DNA"/>
</dbReference>